<evidence type="ECO:0008006" key="5">
    <source>
        <dbReference type="Google" id="ProtNLM"/>
    </source>
</evidence>
<feature type="signal peptide" evidence="2">
    <location>
        <begin position="1"/>
        <end position="30"/>
    </location>
</feature>
<dbReference type="EMBL" id="BAABGA010000041">
    <property type="protein sequence ID" value="GAA4457543.1"/>
    <property type="molecule type" value="Genomic_DNA"/>
</dbReference>
<dbReference type="RefSeq" id="WP_345324012.1">
    <property type="nucleotide sequence ID" value="NZ_BAABGA010000041.1"/>
</dbReference>
<evidence type="ECO:0000313" key="4">
    <source>
        <dbReference type="Proteomes" id="UP001500840"/>
    </source>
</evidence>
<dbReference type="SUPFAM" id="SSF49468">
    <property type="entry name" value="VHL"/>
    <property type="match status" value="1"/>
</dbReference>
<accession>A0ABP8MZX9</accession>
<evidence type="ECO:0000256" key="1">
    <source>
        <dbReference type="SAM" id="MobiDB-lite"/>
    </source>
</evidence>
<dbReference type="Gene3D" id="2.60.40.780">
    <property type="entry name" value="von Hippel-Lindau disease tumour suppressor, beta domain"/>
    <property type="match status" value="1"/>
</dbReference>
<reference evidence="4" key="1">
    <citation type="journal article" date="2019" name="Int. J. Syst. Evol. Microbiol.">
        <title>The Global Catalogue of Microorganisms (GCM) 10K type strain sequencing project: providing services to taxonomists for standard genome sequencing and annotation.</title>
        <authorList>
            <consortium name="The Broad Institute Genomics Platform"/>
            <consortium name="The Broad Institute Genome Sequencing Center for Infectious Disease"/>
            <person name="Wu L."/>
            <person name="Ma J."/>
        </authorList>
    </citation>
    <scope>NUCLEOTIDE SEQUENCE [LARGE SCALE GENOMIC DNA]</scope>
    <source>
        <strain evidence="4">JCM 17759</strain>
    </source>
</reference>
<dbReference type="Proteomes" id="UP001500840">
    <property type="component" value="Unassembled WGS sequence"/>
</dbReference>
<name>A0ABP8MZX9_9BACT</name>
<keyword evidence="4" id="KW-1185">Reference proteome</keyword>
<proteinExistence type="predicted"/>
<comment type="caution">
    <text evidence="3">The sequence shown here is derived from an EMBL/GenBank/DDBJ whole genome shotgun (WGS) entry which is preliminary data.</text>
</comment>
<sequence length="399" mass="44677">MYHNIGHCLRLPSLLVISMLATLTPLSAEAKNQAATERQRPKLQIINASEQTVDIFWLEPEGKRVPNGSLEPGEDTVITTTLGHRFAIVGRKDRSEQTVTSQTRVQGIRFDPNGQQGMPAFYSQSVSVNGFPIVASATVNPLALQEAKYLIEKMLGEREEVLQAMARSGARLCIMAHNEFTTDLPEFAHFARKAPADFSQLNGKDYWDARARGTGGSETDPFCSVGEENLLAYPGDPYAAESILIHELAHCIHLRGMLNVDPTFDDRLEQTYKDAMKRGLWKGKYASVNRFEYFAEGAQSWFDDNRVNDHDHNHVNTRVELIEYDPGLAAMCREVFGDSKFSYSKPATRLEGHLEGYDPEQAPTFKWPARLTHAKQVIRQQARDRDAKANAGDVPPKAE</sequence>
<protein>
    <recommendedName>
        <fullName evidence="5">von Hippel-Lindau disease tumour suppressor beta domain-containing protein</fullName>
    </recommendedName>
</protein>
<evidence type="ECO:0000313" key="3">
    <source>
        <dbReference type="EMBL" id="GAA4457543.1"/>
    </source>
</evidence>
<organism evidence="3 4">
    <name type="scientific">Novipirellula rosea</name>
    <dbReference type="NCBI Taxonomy" id="1031540"/>
    <lineage>
        <taxon>Bacteria</taxon>
        <taxon>Pseudomonadati</taxon>
        <taxon>Planctomycetota</taxon>
        <taxon>Planctomycetia</taxon>
        <taxon>Pirellulales</taxon>
        <taxon>Pirellulaceae</taxon>
        <taxon>Novipirellula</taxon>
    </lineage>
</organism>
<keyword evidence="2" id="KW-0732">Signal</keyword>
<dbReference type="InterPro" id="IPR036208">
    <property type="entry name" value="VHL_sf"/>
</dbReference>
<feature type="region of interest" description="Disordered" evidence="1">
    <location>
        <begin position="378"/>
        <end position="399"/>
    </location>
</feature>
<evidence type="ECO:0000256" key="2">
    <source>
        <dbReference type="SAM" id="SignalP"/>
    </source>
</evidence>
<dbReference type="InterPro" id="IPR037140">
    <property type="entry name" value="VHL_beta_dom_sf"/>
</dbReference>
<dbReference type="SUPFAM" id="SSF55486">
    <property type="entry name" value="Metalloproteases ('zincins'), catalytic domain"/>
    <property type="match status" value="1"/>
</dbReference>
<gene>
    <name evidence="3" type="ORF">GCM10023156_34500</name>
</gene>
<feature type="chain" id="PRO_5045314330" description="von Hippel-Lindau disease tumour suppressor beta domain-containing protein" evidence="2">
    <location>
        <begin position="31"/>
        <end position="399"/>
    </location>
</feature>